<dbReference type="CDD" id="cd20958">
    <property type="entry name" value="IgI_5_Dscam"/>
    <property type="match status" value="1"/>
</dbReference>
<evidence type="ECO:0000256" key="7">
    <source>
        <dbReference type="ARBA" id="ARBA00022902"/>
    </source>
</evidence>
<feature type="domain" description="Ig-like" evidence="17">
    <location>
        <begin position="589"/>
        <end position="680"/>
    </location>
</feature>
<feature type="domain" description="Ig-like" evidence="17">
    <location>
        <begin position="209"/>
        <end position="295"/>
    </location>
</feature>
<dbReference type="FunFam" id="2.60.40.10:FF:000120">
    <property type="entry name" value="Down syndrome cell adhesion molecule like 1"/>
    <property type="match status" value="1"/>
</dbReference>
<feature type="compositionally biased region" description="Basic and acidic residues" evidence="15">
    <location>
        <begin position="1621"/>
        <end position="1634"/>
    </location>
</feature>
<dbReference type="FunFam" id="2.60.40.10:FF:000324">
    <property type="entry name" value="Down syndrome cell adhesion molecule, isoform D"/>
    <property type="match status" value="1"/>
</dbReference>
<dbReference type="Pfam" id="PF00041">
    <property type="entry name" value="fn3"/>
    <property type="match status" value="5"/>
</dbReference>
<dbReference type="CDD" id="cd00063">
    <property type="entry name" value="FN3"/>
    <property type="match status" value="6"/>
</dbReference>
<keyword evidence="9" id="KW-0770">Synapse</keyword>
<evidence type="ECO:0000313" key="19">
    <source>
        <dbReference type="EnsemblMetazoa" id="SMAR003721-PA"/>
    </source>
</evidence>
<dbReference type="PANTHER" id="PTHR13817">
    <property type="entry name" value="TITIN"/>
    <property type="match status" value="1"/>
</dbReference>
<evidence type="ECO:0000313" key="20">
    <source>
        <dbReference type="Proteomes" id="UP000014500"/>
    </source>
</evidence>
<feature type="domain" description="Fibronectin type-III" evidence="18">
    <location>
        <begin position="984"/>
        <end position="1084"/>
    </location>
</feature>
<feature type="domain" description="Fibronectin type-III" evidence="18">
    <location>
        <begin position="1189"/>
        <end position="1285"/>
    </location>
</feature>
<dbReference type="FunFam" id="2.60.40.10:FF:000333">
    <property type="entry name" value="Down syndrome cell adhesion molecule"/>
    <property type="match status" value="2"/>
</dbReference>
<evidence type="ECO:0000256" key="16">
    <source>
        <dbReference type="SAM" id="Phobius"/>
    </source>
</evidence>
<feature type="domain" description="Fibronectin type-III" evidence="18">
    <location>
        <begin position="1366"/>
        <end position="1459"/>
    </location>
</feature>
<dbReference type="GO" id="GO:0009653">
    <property type="term" value="P:anatomical structure morphogenesis"/>
    <property type="evidence" value="ECO:0007669"/>
    <property type="project" value="UniProtKB-ARBA"/>
</dbReference>
<keyword evidence="7" id="KW-0524">Neurogenesis</keyword>
<dbReference type="Pfam" id="PF13927">
    <property type="entry name" value="Ig_3"/>
    <property type="match status" value="7"/>
</dbReference>
<feature type="region of interest" description="Disordered" evidence="15">
    <location>
        <begin position="1688"/>
        <end position="1716"/>
    </location>
</feature>
<feature type="domain" description="Ig-like" evidence="17">
    <location>
        <begin position="301"/>
        <end position="394"/>
    </location>
</feature>
<dbReference type="InterPro" id="IPR013098">
    <property type="entry name" value="Ig_I-set"/>
</dbReference>
<keyword evidence="20" id="KW-1185">Reference proteome</keyword>
<dbReference type="FunFam" id="2.60.40.10:FF:000719">
    <property type="entry name" value="nephrin isoform X1"/>
    <property type="match status" value="1"/>
</dbReference>
<evidence type="ECO:0000259" key="18">
    <source>
        <dbReference type="PROSITE" id="PS50853"/>
    </source>
</evidence>
<keyword evidence="8 16" id="KW-1133">Transmembrane helix</keyword>
<dbReference type="PROSITE" id="PS50853">
    <property type="entry name" value="FN3"/>
    <property type="match status" value="6"/>
</dbReference>
<dbReference type="PROSITE" id="PS50835">
    <property type="entry name" value="IG_LIKE"/>
    <property type="match status" value="10"/>
</dbReference>
<dbReference type="STRING" id="126957.T1IRM3"/>
<feature type="domain" description="Fibronectin type-III" evidence="18">
    <location>
        <begin position="1463"/>
        <end position="1562"/>
    </location>
</feature>
<dbReference type="InterPro" id="IPR056754">
    <property type="entry name" value="DSCAM/DSCAML_C"/>
</dbReference>
<proteinExistence type="predicted"/>
<dbReference type="EnsemblMetazoa" id="SMAR003721-RA">
    <property type="protein sequence ID" value="SMAR003721-PA"/>
    <property type="gene ID" value="SMAR003721"/>
</dbReference>
<feature type="domain" description="Fibronectin type-III" evidence="18">
    <location>
        <begin position="885"/>
        <end position="979"/>
    </location>
</feature>
<evidence type="ECO:0000256" key="9">
    <source>
        <dbReference type="ARBA" id="ARBA00023018"/>
    </source>
</evidence>
<dbReference type="GO" id="GO:0045202">
    <property type="term" value="C:synapse"/>
    <property type="evidence" value="ECO:0007669"/>
    <property type="project" value="UniProtKB-SubCell"/>
</dbReference>
<dbReference type="GO" id="GO:0005886">
    <property type="term" value="C:plasma membrane"/>
    <property type="evidence" value="ECO:0007669"/>
    <property type="project" value="UniProtKB-SubCell"/>
</dbReference>
<dbReference type="SUPFAM" id="SSF49265">
    <property type="entry name" value="Fibronectin type III"/>
    <property type="match status" value="3"/>
</dbReference>
<comment type="subcellular location">
    <subcellularLocation>
        <location evidence="1">Cell membrane</location>
        <topology evidence="1">Single-pass type I membrane protein</topology>
    </subcellularLocation>
    <subcellularLocation>
        <location evidence="14">Synapse</location>
    </subcellularLocation>
</comment>
<dbReference type="InterPro" id="IPR036116">
    <property type="entry name" value="FN3_sf"/>
</dbReference>
<evidence type="ECO:0008006" key="21">
    <source>
        <dbReference type="Google" id="ProtNLM"/>
    </source>
</evidence>
<dbReference type="FunFam" id="2.60.40.10:FF:000104">
    <property type="entry name" value="Down syndrome cell adhesion molecule b"/>
    <property type="match status" value="1"/>
</dbReference>
<keyword evidence="4" id="KW-0732">Signal</keyword>
<feature type="domain" description="Ig-like" evidence="17">
    <location>
        <begin position="399"/>
        <end position="485"/>
    </location>
</feature>
<dbReference type="InterPro" id="IPR050964">
    <property type="entry name" value="Striated_Muscle_Regulatory"/>
</dbReference>
<keyword evidence="5" id="KW-0677">Repeat</keyword>
<feature type="domain" description="Ig-like" evidence="17">
    <location>
        <begin position="2"/>
        <end position="98"/>
    </location>
</feature>
<dbReference type="InterPro" id="IPR003961">
    <property type="entry name" value="FN3_dom"/>
</dbReference>
<dbReference type="Pfam" id="PF25059">
    <property type="entry name" value="FN3_DSCAM-DSCAML_C"/>
    <property type="match status" value="1"/>
</dbReference>
<evidence type="ECO:0000259" key="17">
    <source>
        <dbReference type="PROSITE" id="PS50835"/>
    </source>
</evidence>
<dbReference type="PhylomeDB" id="T1IRM3"/>
<feature type="region of interest" description="Disordered" evidence="15">
    <location>
        <begin position="1755"/>
        <end position="1811"/>
    </location>
</feature>
<keyword evidence="10 16" id="KW-0472">Membrane</keyword>
<dbReference type="GO" id="GO:0007399">
    <property type="term" value="P:nervous system development"/>
    <property type="evidence" value="ECO:0007669"/>
    <property type="project" value="UniProtKB-KW"/>
</dbReference>
<feature type="transmembrane region" description="Helical" evidence="16">
    <location>
        <begin position="1581"/>
        <end position="1603"/>
    </location>
</feature>
<dbReference type="InterPro" id="IPR036179">
    <property type="entry name" value="Ig-like_dom_sf"/>
</dbReference>
<dbReference type="Pfam" id="PF07679">
    <property type="entry name" value="I-set"/>
    <property type="match status" value="2"/>
</dbReference>
<dbReference type="eggNOG" id="KOG3510">
    <property type="taxonomic scope" value="Eukaryota"/>
</dbReference>
<dbReference type="Proteomes" id="UP000014500">
    <property type="component" value="Unassembled WGS sequence"/>
</dbReference>
<dbReference type="GO" id="GO:0007155">
    <property type="term" value="P:cell adhesion"/>
    <property type="evidence" value="ECO:0007669"/>
    <property type="project" value="UniProtKB-KW"/>
</dbReference>
<reference evidence="20" key="1">
    <citation type="submission" date="2011-05" db="EMBL/GenBank/DDBJ databases">
        <authorList>
            <person name="Richards S.R."/>
            <person name="Qu J."/>
            <person name="Jiang H."/>
            <person name="Jhangiani S.N."/>
            <person name="Agravi P."/>
            <person name="Goodspeed R."/>
            <person name="Gross S."/>
            <person name="Mandapat C."/>
            <person name="Jackson L."/>
            <person name="Mathew T."/>
            <person name="Pu L."/>
            <person name="Thornton R."/>
            <person name="Saada N."/>
            <person name="Wilczek-Boney K.B."/>
            <person name="Lee S."/>
            <person name="Kovar C."/>
            <person name="Wu Y."/>
            <person name="Scherer S.E."/>
            <person name="Worley K.C."/>
            <person name="Muzny D.M."/>
            <person name="Gibbs R."/>
        </authorList>
    </citation>
    <scope>NUCLEOTIDE SEQUENCE</scope>
    <source>
        <strain evidence="20">Brora</strain>
    </source>
</reference>
<accession>T1IRM3</accession>
<dbReference type="HOGENOM" id="CLU_001038_4_0_1"/>
<keyword evidence="2" id="KW-1003">Cell membrane</keyword>
<dbReference type="OMA" id="CPITHFR"/>
<feature type="compositionally biased region" description="Basic and acidic residues" evidence="15">
    <location>
        <begin position="1765"/>
        <end position="1774"/>
    </location>
</feature>
<keyword evidence="3 16" id="KW-0812">Transmembrane</keyword>
<evidence type="ECO:0000256" key="4">
    <source>
        <dbReference type="ARBA" id="ARBA00022729"/>
    </source>
</evidence>
<dbReference type="SMART" id="SM00409">
    <property type="entry name" value="IG"/>
    <property type="match status" value="10"/>
</dbReference>
<evidence type="ECO:0000256" key="12">
    <source>
        <dbReference type="ARBA" id="ARBA00023180"/>
    </source>
</evidence>
<sequence length="1882" mass="208139">MPLVVQIYEAQVYDEFVIAGNTAVMKCQIPSFVADYVSVTSWLRDSSFNIYASYDDVDGKYLILPSGELQIRDVRNTDGFSTYRCRTVHQLTKDTRLSATAGKLFVTEPRGTVPPRITDSKVTLMVKEGSMAVLPCTAQAYPVPTYSWLVKTDDGRTISVAEKSGRMVRAGGNLLIRNVQLKDAGVYICLVQNPVGTERVEVLLGVTAPLTAYMDSPKLQVDINQAATFRCIISGHPKLSITWLKDGKPLTDGQLSISISNDVLHINSVTKKNRGMYQCLVSNDVDSVQAAAELRLGDIPPTIAHISSEETTYPGRRVSLKCVASGSPLPVISWTLDDRSVGETDKYRPSVYTNEESNAVGHLNITEVSLEDGGTYACVATNKVGVVISSTRINVFGRPFIRPMGKKSVVAGTTLIVHCPYAGYPIDSLLWEKGETRLPVSHLQVVFPNGTLKVLSVQRGDDAGIYTCIARNKQGQSARREMEVMVLVPPKINPTSFQDTRLHEGAHARIICAVVEGDLPITFAWLKDGRAVAAAATELGLAIRDFDEFSSVLTVSKAAPSHSGNYTCVARNAVASDHYTAQITVNVPPQIIPFSFQGDFLFEGTLARVACVVSQGDLPLVITWSKDGGHLAPDLGVTVRDFDEHSSVLTINRVTSRHNGNYTCSAQNPAGSVNFTAQLVVQVPPRWMVQPSDVTMLPGSLVVIDCQASGFPVPRIEWLKAVENTPGEYEALHSSDPSIHKLENGSLVLGGARVEHEGRYLCRATNGVGNGLSKMITVDVRVPVRFDVHFRNETVQKGQDAKLHCMVRGDLPIRITWLRNQEKLSSIQDVRYKLSESATEEGLVSQLSISRSHRRDTALFTCLAENEFGNDESRIQLVIIEPPDAPKDLVVVDQSARSLKLSWTRPFEGNNQITHFIVTIKAATDPWTKTHNFSAPAKDTTVVISDLKPATNYHCRVLAVNEAGSSEPSESINFSTLEEAPSGTPLSVRAEATGADVVKVTWKPPKKELWNGNILGYYIGYKLHDSSEPYSFLTVETAAKDDKELTVRLEDLRHFTKYGVVVQAYNHMGTSPRSDEIIVLTSEDVPSLPPENIRCSALSSQSFQVMWEPPPSSAVNGVLQGYKVVYRPEDEWYDDSEVETKVTPGLGTVISGLHRFTNYSVQVMAFTRMGDGVRSDPVVCQTHEDVPEAPENIKAVVTSQDSILIAWKPPIRPNGSVKKYTVYTRSLENGKEPRDIEKYSVSASELEFEVKTLNKKDRYEFWVTASTSLGEGQSTSVVSAATRGPPVAARIISFGGPVISPWRTNLELQCKAAGIPQPDLEWKIQGQPLEVASNRVMIKDSVLKIAEVQTNDSGNYSCHAKNSAVPPDAPILLVSATTYTSIEVKWEKSKDGKIPVQGYYLYYKREFGEWEEIYLGADNNLYLLNHLECGNRYQIYIAAVNKLGIGRPSEMISTKTKGSAPAVPSKPSFIREDQRFVTLQLESWSSGGCPILYFVVEYKPRGARHWNLVSNNVVLKQREFVIPDLELGMWFNLRVMAHNSAGSTMAEYEFATKTVTGGTVAPIASVDRSVAKVSFFYDIRVILPLTACLLVLFVVGSLLSICCRRKLQMQRHQHSGQGNMRQEESRPPNKAEYEKNSSMGSFTYLLGNNTKGPIKNMTPLFVAKDNISPYATSQISSCQNKDMLTFSQQRTSPQQDMREGTYPRTKKQVTQQLQQCPRPESLYNTDYTMPLSGGEILDLGTSSINQYSSQPWLIRPPQPITYDQHVPDLLDHGPESSSSNEISPDSHLRQEKRRQSSGNRNQLRGSLYPGIRCDPTTEETTFIFNHSDDPKDAGYEEEDLSDTEFDNKMAYNADVARYNDQNAALRVNSSPLIHRLVNGYDL</sequence>
<evidence type="ECO:0000256" key="11">
    <source>
        <dbReference type="ARBA" id="ARBA00023157"/>
    </source>
</evidence>
<feature type="region of interest" description="Disordered" evidence="15">
    <location>
        <begin position="1612"/>
        <end position="1634"/>
    </location>
</feature>
<dbReference type="SMART" id="SM00060">
    <property type="entry name" value="FN3"/>
    <property type="match status" value="6"/>
</dbReference>
<protein>
    <recommendedName>
        <fullName evidence="21">Down syndrome cell adhesion molecule-like protein Dscam2</fullName>
    </recommendedName>
</protein>
<evidence type="ECO:0000256" key="15">
    <source>
        <dbReference type="SAM" id="MobiDB-lite"/>
    </source>
</evidence>
<dbReference type="InterPro" id="IPR003599">
    <property type="entry name" value="Ig_sub"/>
</dbReference>
<dbReference type="SMART" id="SM00408">
    <property type="entry name" value="IGc2"/>
    <property type="match status" value="9"/>
</dbReference>
<keyword evidence="6" id="KW-0130">Cell adhesion</keyword>
<organism evidence="19 20">
    <name type="scientific">Strigamia maritima</name>
    <name type="common">European centipede</name>
    <name type="synonym">Geophilus maritimus</name>
    <dbReference type="NCBI Taxonomy" id="126957"/>
    <lineage>
        <taxon>Eukaryota</taxon>
        <taxon>Metazoa</taxon>
        <taxon>Ecdysozoa</taxon>
        <taxon>Arthropoda</taxon>
        <taxon>Myriapoda</taxon>
        <taxon>Chilopoda</taxon>
        <taxon>Pleurostigmophora</taxon>
        <taxon>Geophilomorpha</taxon>
        <taxon>Linotaeniidae</taxon>
        <taxon>Strigamia</taxon>
    </lineage>
</organism>
<dbReference type="FunFam" id="2.60.40.10:FF:000017">
    <property type="entry name" value="Down syndrome cell adhesion molecule b"/>
    <property type="match status" value="1"/>
</dbReference>
<evidence type="ECO:0000256" key="8">
    <source>
        <dbReference type="ARBA" id="ARBA00022989"/>
    </source>
</evidence>
<evidence type="ECO:0000256" key="5">
    <source>
        <dbReference type="ARBA" id="ARBA00022737"/>
    </source>
</evidence>
<keyword evidence="13" id="KW-0393">Immunoglobulin domain</keyword>
<evidence type="ECO:0000256" key="10">
    <source>
        <dbReference type="ARBA" id="ARBA00023136"/>
    </source>
</evidence>
<reference evidence="19" key="2">
    <citation type="submission" date="2015-02" db="UniProtKB">
        <authorList>
            <consortium name="EnsemblMetazoa"/>
        </authorList>
    </citation>
    <scope>IDENTIFICATION</scope>
</reference>
<keyword evidence="11" id="KW-1015">Disulfide bond</keyword>
<dbReference type="GO" id="GO:0030154">
    <property type="term" value="P:cell differentiation"/>
    <property type="evidence" value="ECO:0007669"/>
    <property type="project" value="UniProtKB-ARBA"/>
</dbReference>
<keyword evidence="12" id="KW-0325">Glycoprotein</keyword>
<feature type="domain" description="Ig-like" evidence="17">
    <location>
        <begin position="685"/>
        <end position="779"/>
    </location>
</feature>
<dbReference type="CDD" id="cd00096">
    <property type="entry name" value="Ig"/>
    <property type="match status" value="2"/>
</dbReference>
<dbReference type="InterPro" id="IPR007110">
    <property type="entry name" value="Ig-like_dom"/>
</dbReference>
<dbReference type="FunFam" id="2.60.40.10:FF:000394">
    <property type="entry name" value="Down syndrome cell adhesion molecule, isoform J"/>
    <property type="match status" value="1"/>
</dbReference>
<evidence type="ECO:0000256" key="14">
    <source>
        <dbReference type="ARBA" id="ARBA00034103"/>
    </source>
</evidence>
<dbReference type="InterPro" id="IPR013783">
    <property type="entry name" value="Ig-like_fold"/>
</dbReference>
<evidence type="ECO:0000256" key="6">
    <source>
        <dbReference type="ARBA" id="ARBA00022889"/>
    </source>
</evidence>
<evidence type="ECO:0000256" key="1">
    <source>
        <dbReference type="ARBA" id="ARBA00004251"/>
    </source>
</evidence>
<dbReference type="FunFam" id="2.60.40.10:FF:000310">
    <property type="entry name" value="Down syndrome cell adhesion molecule, isoform D"/>
    <property type="match status" value="1"/>
</dbReference>
<feature type="domain" description="Ig-like" evidence="17">
    <location>
        <begin position="115"/>
        <end position="207"/>
    </location>
</feature>
<dbReference type="Gene3D" id="2.60.40.10">
    <property type="entry name" value="Immunoglobulins"/>
    <property type="match status" value="16"/>
</dbReference>
<name>T1IRM3_STRMM</name>
<dbReference type="InterPro" id="IPR003598">
    <property type="entry name" value="Ig_sub2"/>
</dbReference>
<feature type="domain" description="Ig-like" evidence="17">
    <location>
        <begin position="783"/>
        <end position="876"/>
    </location>
</feature>
<dbReference type="SUPFAM" id="SSF48726">
    <property type="entry name" value="Immunoglobulin"/>
    <property type="match status" value="10"/>
</dbReference>
<feature type="domain" description="Ig-like" evidence="17">
    <location>
        <begin position="1285"/>
        <end position="1363"/>
    </location>
</feature>
<dbReference type="FunFam" id="2.60.40.10:FF:000093">
    <property type="entry name" value="Down syndrome cell adhesion molecule, isoform B"/>
    <property type="match status" value="1"/>
</dbReference>
<evidence type="ECO:0000256" key="2">
    <source>
        <dbReference type="ARBA" id="ARBA00022475"/>
    </source>
</evidence>
<evidence type="ECO:0000256" key="3">
    <source>
        <dbReference type="ARBA" id="ARBA00022692"/>
    </source>
</evidence>
<feature type="domain" description="Ig-like" evidence="17">
    <location>
        <begin position="490"/>
        <end position="584"/>
    </location>
</feature>
<evidence type="ECO:0000256" key="13">
    <source>
        <dbReference type="ARBA" id="ARBA00023319"/>
    </source>
</evidence>
<dbReference type="PANTHER" id="PTHR13817:SF166">
    <property type="entry name" value="NEURONAL IGCAM-RELATED"/>
    <property type="match status" value="1"/>
</dbReference>
<dbReference type="EMBL" id="JH431371">
    <property type="status" value="NOT_ANNOTATED_CDS"/>
    <property type="molecule type" value="Genomic_DNA"/>
</dbReference>
<feature type="domain" description="Fibronectin type-III" evidence="18">
    <location>
        <begin position="1089"/>
        <end position="1185"/>
    </location>
</feature>